<protein>
    <recommendedName>
        <fullName evidence="6">Thioredoxin</fullName>
    </recommendedName>
</protein>
<dbReference type="InterPro" id="IPR013766">
    <property type="entry name" value="Thioredoxin_domain"/>
</dbReference>
<evidence type="ECO:0008006" key="6">
    <source>
        <dbReference type="Google" id="ProtNLM"/>
    </source>
</evidence>
<keyword evidence="1" id="KW-1015">Disulfide bond</keyword>
<reference evidence="4 5" key="1">
    <citation type="journal article" date="2012" name="MBio">
        <title>De novo assembly of the Pneumocystis jirovecii genome from a single bronchoalveolar lavage fluid specimen from a patient.</title>
        <authorList>
            <person name="Cisse O.H."/>
            <person name="Pagni M."/>
            <person name="Hauser P.M."/>
        </authorList>
    </citation>
    <scope>NUCLEOTIDE SEQUENCE [LARGE SCALE GENOMIC DNA]</scope>
    <source>
        <strain evidence="4 5">SE8</strain>
    </source>
</reference>
<name>L0PFM7_PNEJI</name>
<dbReference type="InterPro" id="IPR037047">
    <property type="entry name" value="PITH_dom_sf"/>
</dbReference>
<dbReference type="InterPro" id="IPR017937">
    <property type="entry name" value="Thioredoxin_CS"/>
</dbReference>
<dbReference type="PRINTS" id="PR00421">
    <property type="entry name" value="THIOREDOXIN"/>
</dbReference>
<dbReference type="PROSITE" id="PS51352">
    <property type="entry name" value="THIOREDOXIN_2"/>
    <property type="match status" value="1"/>
</dbReference>
<feature type="domain" description="PITH" evidence="3">
    <location>
        <begin position="137"/>
        <end position="307"/>
    </location>
</feature>
<gene>
    <name evidence="4" type="ORF">PNEJI1_001583</name>
</gene>
<dbReference type="AlphaFoldDB" id="L0PFM7"/>
<dbReference type="PROSITE" id="PS00194">
    <property type="entry name" value="THIOREDOXIN_1"/>
    <property type="match status" value="1"/>
</dbReference>
<sequence>MVVQEIQTVQEYERIVEHSGNIVIVDFYATWCGPCKAIGPIFTSLSEHPKFLGNIVFARINVENVRSVASKVRVTSMPTFVVFVKGKEAERMSGAHRQQLELLIEKYAKTASPINKKGICGFWAVLSGRNRLKFAFIDSDEVKGFYQLNSLIDQRQLDCLNMDKNYPFRSIFEKEGHLQSDVDEQLLLYIPFKSTVRIHSLILECKNQAQAPLCVSLYINLISLPSFEDVSGSGSQPTQRIENITYDANGRSVIPLRYVKFQRVVSLVLFVESNGGNEDVSRIDNLMVIGETTEEAANNGIVQKMEE</sequence>
<dbReference type="InterPro" id="IPR036249">
    <property type="entry name" value="Thioredoxin-like_sf"/>
</dbReference>
<dbReference type="VEuPathDB" id="FungiDB:PNEJI1_001583"/>
<dbReference type="Proteomes" id="UP000010422">
    <property type="component" value="Unassembled WGS sequence"/>
</dbReference>
<dbReference type="CDD" id="cd02947">
    <property type="entry name" value="TRX_family"/>
    <property type="match status" value="1"/>
</dbReference>
<evidence type="ECO:0000259" key="2">
    <source>
        <dbReference type="PROSITE" id="PS51352"/>
    </source>
</evidence>
<organism evidence="5">
    <name type="scientific">Pneumocystis jirovecii</name>
    <name type="common">Human pneumocystis pneumonia agent</name>
    <dbReference type="NCBI Taxonomy" id="42068"/>
    <lineage>
        <taxon>Eukaryota</taxon>
        <taxon>Fungi</taxon>
        <taxon>Dikarya</taxon>
        <taxon>Ascomycota</taxon>
        <taxon>Taphrinomycotina</taxon>
        <taxon>Pneumocystomycetes</taxon>
        <taxon>Pneumocystaceae</taxon>
        <taxon>Pneumocystis</taxon>
    </lineage>
</organism>
<evidence type="ECO:0000313" key="4">
    <source>
        <dbReference type="EMBL" id="CCJ30425.1"/>
    </source>
</evidence>
<dbReference type="InterPro" id="IPR008979">
    <property type="entry name" value="Galactose-bd-like_sf"/>
</dbReference>
<evidence type="ECO:0000313" key="5">
    <source>
        <dbReference type="Proteomes" id="UP000010422"/>
    </source>
</evidence>
<comment type="caution">
    <text evidence="4">The sequence shown here is derived from an EMBL/GenBank/DDBJ whole genome shotgun (WGS) entry which is preliminary data.</text>
</comment>
<dbReference type="InParanoid" id="L0PFM7"/>
<proteinExistence type="predicted"/>
<dbReference type="STRING" id="1209962.L0PFM7"/>
<dbReference type="SUPFAM" id="SSF49785">
    <property type="entry name" value="Galactose-binding domain-like"/>
    <property type="match status" value="1"/>
</dbReference>
<dbReference type="Gene3D" id="2.60.120.470">
    <property type="entry name" value="PITH domain"/>
    <property type="match status" value="1"/>
</dbReference>
<dbReference type="PROSITE" id="PS51532">
    <property type="entry name" value="PITH"/>
    <property type="match status" value="1"/>
</dbReference>
<dbReference type="FunCoup" id="L0PFM7">
    <property type="interactions" value="437"/>
</dbReference>
<dbReference type="InterPro" id="IPR010400">
    <property type="entry name" value="PITH_dom"/>
</dbReference>
<evidence type="ECO:0000256" key="1">
    <source>
        <dbReference type="ARBA" id="ARBA00023157"/>
    </source>
</evidence>
<feature type="domain" description="Thioredoxin" evidence="2">
    <location>
        <begin position="1"/>
        <end position="109"/>
    </location>
</feature>
<dbReference type="Gene3D" id="3.40.30.10">
    <property type="entry name" value="Glutaredoxin"/>
    <property type="match status" value="1"/>
</dbReference>
<accession>L0PFM7</accession>
<dbReference type="SUPFAM" id="SSF52833">
    <property type="entry name" value="Thioredoxin-like"/>
    <property type="match status" value="1"/>
</dbReference>
<dbReference type="PANTHER" id="PTHR46115">
    <property type="entry name" value="THIOREDOXIN-LIKE PROTEIN 1"/>
    <property type="match status" value="1"/>
</dbReference>
<dbReference type="Pfam" id="PF06201">
    <property type="entry name" value="PITH"/>
    <property type="match status" value="1"/>
</dbReference>
<dbReference type="Pfam" id="PF00085">
    <property type="entry name" value="Thioredoxin"/>
    <property type="match status" value="1"/>
</dbReference>
<dbReference type="GO" id="GO:0005737">
    <property type="term" value="C:cytoplasm"/>
    <property type="evidence" value="ECO:0007669"/>
    <property type="project" value="UniProtKB-ARBA"/>
</dbReference>
<evidence type="ECO:0000259" key="3">
    <source>
        <dbReference type="PROSITE" id="PS51532"/>
    </source>
</evidence>
<dbReference type="EMBL" id="CAKM01000250">
    <property type="protein sequence ID" value="CCJ30425.1"/>
    <property type="molecule type" value="Genomic_DNA"/>
</dbReference>